<evidence type="ECO:0000256" key="3">
    <source>
        <dbReference type="ARBA" id="ARBA00022737"/>
    </source>
</evidence>
<feature type="disulfide bond" evidence="6">
    <location>
        <begin position="90"/>
        <end position="107"/>
    </location>
</feature>
<reference evidence="12" key="1">
    <citation type="submission" date="2017-02" db="UniProtKB">
        <authorList>
            <consortium name="WormBaseParasite"/>
        </authorList>
    </citation>
    <scope>IDENTIFICATION</scope>
</reference>
<keyword evidence="1 6" id="KW-0245">EGF-like domain</keyword>
<dbReference type="PROSITE" id="PS01186">
    <property type="entry name" value="EGF_2"/>
    <property type="match status" value="1"/>
</dbReference>
<reference evidence="10 11" key="2">
    <citation type="submission" date="2018-11" db="EMBL/GenBank/DDBJ databases">
        <authorList>
            <consortium name="Pathogen Informatics"/>
        </authorList>
    </citation>
    <scope>NUCLEOTIDE SEQUENCE [LARGE SCALE GENOMIC DNA]</scope>
</reference>
<evidence type="ECO:0000313" key="11">
    <source>
        <dbReference type="Proteomes" id="UP000278807"/>
    </source>
</evidence>
<keyword evidence="8" id="KW-1133">Transmembrane helix</keyword>
<dbReference type="PROSITE" id="PS00022">
    <property type="entry name" value="EGF_1"/>
    <property type="match status" value="2"/>
</dbReference>
<feature type="transmembrane region" description="Helical" evidence="8">
    <location>
        <begin position="127"/>
        <end position="149"/>
    </location>
</feature>
<evidence type="ECO:0000256" key="2">
    <source>
        <dbReference type="ARBA" id="ARBA00022729"/>
    </source>
</evidence>
<feature type="compositionally biased region" description="Polar residues" evidence="7">
    <location>
        <begin position="267"/>
        <end position="285"/>
    </location>
</feature>
<proteinExistence type="predicted"/>
<evidence type="ECO:0000256" key="6">
    <source>
        <dbReference type="PROSITE-ProRule" id="PRU00076"/>
    </source>
</evidence>
<accession>A0A0R3T3Y6</accession>
<organism evidence="12">
    <name type="scientific">Rodentolepis nana</name>
    <name type="common">Dwarf tapeworm</name>
    <name type="synonym">Hymenolepis nana</name>
    <dbReference type="NCBI Taxonomy" id="102285"/>
    <lineage>
        <taxon>Eukaryota</taxon>
        <taxon>Metazoa</taxon>
        <taxon>Spiralia</taxon>
        <taxon>Lophotrochozoa</taxon>
        <taxon>Platyhelminthes</taxon>
        <taxon>Cestoda</taxon>
        <taxon>Eucestoda</taxon>
        <taxon>Cyclophyllidea</taxon>
        <taxon>Hymenolepididae</taxon>
        <taxon>Rodentolepis</taxon>
    </lineage>
</organism>
<dbReference type="EMBL" id="UZAE01000728">
    <property type="protein sequence ID" value="VDN97612.1"/>
    <property type="molecule type" value="Genomic_DNA"/>
</dbReference>
<dbReference type="PANTHER" id="PTHR24049">
    <property type="entry name" value="CRUMBS FAMILY MEMBER"/>
    <property type="match status" value="1"/>
</dbReference>
<dbReference type="InterPro" id="IPR051022">
    <property type="entry name" value="Notch_Cell-Fate_Det"/>
</dbReference>
<keyword evidence="5" id="KW-0325">Glycoprotein</keyword>
<dbReference type="AlphaFoldDB" id="A0A0R3T3Y6"/>
<feature type="disulfide bond" evidence="6">
    <location>
        <begin position="109"/>
        <end position="118"/>
    </location>
</feature>
<feature type="domain" description="EGF-like" evidence="9">
    <location>
        <begin position="81"/>
        <end position="119"/>
    </location>
</feature>
<dbReference type="Gene3D" id="2.10.25.10">
    <property type="entry name" value="Laminin"/>
    <property type="match status" value="2"/>
</dbReference>
<dbReference type="Proteomes" id="UP000278807">
    <property type="component" value="Unassembled WGS sequence"/>
</dbReference>
<evidence type="ECO:0000313" key="10">
    <source>
        <dbReference type="EMBL" id="VDN97612.1"/>
    </source>
</evidence>
<keyword evidence="3" id="KW-0677">Repeat</keyword>
<keyword evidence="8" id="KW-0812">Transmembrane</keyword>
<evidence type="ECO:0000259" key="9">
    <source>
        <dbReference type="PROSITE" id="PS50026"/>
    </source>
</evidence>
<evidence type="ECO:0000256" key="4">
    <source>
        <dbReference type="ARBA" id="ARBA00023157"/>
    </source>
</evidence>
<sequence>DHCYAGYNPCVPSPCKNQGQCVRTGVKHETFTCNCPIQWSGRLCEKQLSPCEVARQKLAHADLNDLFGIGKYKNQSTSHSPRDKKLFRVCKNGGICVDLMDEFKFICNCTSGWKGELCEIADWTNTIVAACVVIGLLLIFLCAIIPCCLRMKALQRKKTPVPMIYDRGTNEPATERIQFNDIAYNSNVYLNRFGLPSDENTQQNYDYCILPSGRESTLNTFSSNEYEVSVEEKAPELPVRPDSLAPISRSSNISVTQETEPLHSPRSDSTYSRQPLLSPRTSALSPSVEDFDHGSLHYVEALPKRSIDCGESTISRLLKKSKK</sequence>
<keyword evidence="4 6" id="KW-1015">Disulfide bond</keyword>
<dbReference type="FunFam" id="2.10.25.10:FF:000173">
    <property type="entry name" value="Neurogenic locus notch protein 2"/>
    <property type="match status" value="1"/>
</dbReference>
<name>A0A0R3T3Y6_RODNA</name>
<feature type="compositionally biased region" description="Polar residues" evidence="7">
    <location>
        <begin position="248"/>
        <end position="259"/>
    </location>
</feature>
<dbReference type="STRING" id="102285.A0A0R3T3Y6"/>
<evidence type="ECO:0000256" key="8">
    <source>
        <dbReference type="SAM" id="Phobius"/>
    </source>
</evidence>
<keyword evidence="2" id="KW-0732">Signal</keyword>
<dbReference type="PROSITE" id="PS50026">
    <property type="entry name" value="EGF_3"/>
    <property type="match status" value="2"/>
</dbReference>
<dbReference type="InterPro" id="IPR000742">
    <property type="entry name" value="EGF"/>
</dbReference>
<evidence type="ECO:0000313" key="12">
    <source>
        <dbReference type="WBParaSite" id="HNAJ_0000175401-mRNA-1"/>
    </source>
</evidence>
<feature type="region of interest" description="Disordered" evidence="7">
    <location>
        <begin position="231"/>
        <end position="290"/>
    </location>
</feature>
<keyword evidence="11" id="KW-1185">Reference proteome</keyword>
<comment type="caution">
    <text evidence="6">Lacks conserved residue(s) required for the propagation of feature annotation.</text>
</comment>
<protein>
    <submittedName>
        <fullName evidence="12">EGF-like domain-containing protein</fullName>
    </submittedName>
</protein>
<evidence type="ECO:0000256" key="5">
    <source>
        <dbReference type="ARBA" id="ARBA00023180"/>
    </source>
</evidence>
<dbReference type="OrthoDB" id="283575at2759"/>
<dbReference type="Pfam" id="PF00008">
    <property type="entry name" value="EGF"/>
    <property type="match status" value="1"/>
</dbReference>
<dbReference type="CDD" id="cd00054">
    <property type="entry name" value="EGF_CA"/>
    <property type="match status" value="2"/>
</dbReference>
<evidence type="ECO:0000256" key="7">
    <source>
        <dbReference type="SAM" id="MobiDB-lite"/>
    </source>
</evidence>
<dbReference type="SUPFAM" id="SSF57196">
    <property type="entry name" value="EGF/Laminin"/>
    <property type="match status" value="2"/>
</dbReference>
<feature type="domain" description="EGF-like" evidence="9">
    <location>
        <begin position="6"/>
        <end position="45"/>
    </location>
</feature>
<evidence type="ECO:0000256" key="1">
    <source>
        <dbReference type="ARBA" id="ARBA00022536"/>
    </source>
</evidence>
<feature type="disulfide bond" evidence="6">
    <location>
        <begin position="35"/>
        <end position="44"/>
    </location>
</feature>
<dbReference type="SMART" id="SM00181">
    <property type="entry name" value="EGF"/>
    <property type="match status" value="2"/>
</dbReference>
<keyword evidence="8" id="KW-0472">Membrane</keyword>
<gene>
    <name evidence="10" type="ORF">HNAJ_LOCUS1753</name>
</gene>
<dbReference type="WBParaSite" id="HNAJ_0000175401-mRNA-1">
    <property type="protein sequence ID" value="HNAJ_0000175401-mRNA-1"/>
    <property type="gene ID" value="HNAJ_0000175401"/>
</dbReference>